<comment type="caution">
    <text evidence="1">The sequence shown here is derived from an EMBL/GenBank/DDBJ whole genome shotgun (WGS) entry which is preliminary data.</text>
</comment>
<protein>
    <submittedName>
        <fullName evidence="1">Uncharacterized protein</fullName>
    </submittedName>
</protein>
<evidence type="ECO:0000313" key="2">
    <source>
        <dbReference type="Proteomes" id="UP001060085"/>
    </source>
</evidence>
<sequence length="212" mass="24209">MACIDLIKQTLHDMFKIKDLGEARYFLGIEFARNNERIQLNQRKYALDLLHDAGFTSNKPAVTPIEVNVKFCPGDSELLANNSEYIRVIGKLLYLTRTRPDLCFSIQQLSQFLDQPIVLHWKALHRILRYVKAAPSQGLLFSSRNNMILQLTAFSDSDWARFNETSRSITVFCVFLGNSLVSWRPKKQTTVSKSSAEASIGHWQLQLVICNG</sequence>
<name>A0ACB9ZX04_CATRO</name>
<dbReference type="EMBL" id="CM044707">
    <property type="protein sequence ID" value="KAI5653036.1"/>
    <property type="molecule type" value="Genomic_DNA"/>
</dbReference>
<reference evidence="2" key="1">
    <citation type="journal article" date="2023" name="Nat. Plants">
        <title>Single-cell RNA sequencing provides a high-resolution roadmap for understanding the multicellular compartmentation of specialized metabolism.</title>
        <authorList>
            <person name="Sun S."/>
            <person name="Shen X."/>
            <person name="Li Y."/>
            <person name="Li Y."/>
            <person name="Wang S."/>
            <person name="Li R."/>
            <person name="Zhang H."/>
            <person name="Shen G."/>
            <person name="Guo B."/>
            <person name="Wei J."/>
            <person name="Xu J."/>
            <person name="St-Pierre B."/>
            <person name="Chen S."/>
            <person name="Sun C."/>
        </authorList>
    </citation>
    <scope>NUCLEOTIDE SEQUENCE [LARGE SCALE GENOMIC DNA]</scope>
</reference>
<proteinExistence type="predicted"/>
<dbReference type="Proteomes" id="UP001060085">
    <property type="component" value="Linkage Group LG07"/>
</dbReference>
<evidence type="ECO:0000313" key="1">
    <source>
        <dbReference type="EMBL" id="KAI5653036.1"/>
    </source>
</evidence>
<gene>
    <name evidence="1" type="ORF">M9H77_30223</name>
</gene>
<accession>A0ACB9ZX04</accession>
<keyword evidence="2" id="KW-1185">Reference proteome</keyword>
<organism evidence="1 2">
    <name type="scientific">Catharanthus roseus</name>
    <name type="common">Madagascar periwinkle</name>
    <name type="synonym">Vinca rosea</name>
    <dbReference type="NCBI Taxonomy" id="4058"/>
    <lineage>
        <taxon>Eukaryota</taxon>
        <taxon>Viridiplantae</taxon>
        <taxon>Streptophyta</taxon>
        <taxon>Embryophyta</taxon>
        <taxon>Tracheophyta</taxon>
        <taxon>Spermatophyta</taxon>
        <taxon>Magnoliopsida</taxon>
        <taxon>eudicotyledons</taxon>
        <taxon>Gunneridae</taxon>
        <taxon>Pentapetalae</taxon>
        <taxon>asterids</taxon>
        <taxon>lamiids</taxon>
        <taxon>Gentianales</taxon>
        <taxon>Apocynaceae</taxon>
        <taxon>Rauvolfioideae</taxon>
        <taxon>Vinceae</taxon>
        <taxon>Catharanthinae</taxon>
        <taxon>Catharanthus</taxon>
    </lineage>
</organism>